<name>A0A0F9AK81_9ZZZZ</name>
<feature type="domain" description="VRR-NUC" evidence="4">
    <location>
        <begin position="6"/>
        <end position="87"/>
    </location>
</feature>
<dbReference type="GO" id="GO:0016788">
    <property type="term" value="F:hydrolase activity, acting on ester bonds"/>
    <property type="evidence" value="ECO:0007669"/>
    <property type="project" value="InterPro"/>
</dbReference>
<evidence type="ECO:0000256" key="3">
    <source>
        <dbReference type="ARBA" id="ARBA00022801"/>
    </source>
</evidence>
<evidence type="ECO:0000313" key="5">
    <source>
        <dbReference type="EMBL" id="KKK78879.1"/>
    </source>
</evidence>
<organism evidence="5">
    <name type="scientific">marine sediment metagenome</name>
    <dbReference type="NCBI Taxonomy" id="412755"/>
    <lineage>
        <taxon>unclassified sequences</taxon>
        <taxon>metagenomes</taxon>
        <taxon>ecological metagenomes</taxon>
    </lineage>
</organism>
<keyword evidence="3" id="KW-0378">Hydrolase</keyword>
<comment type="cofactor">
    <cofactor evidence="1">
        <name>Mg(2+)</name>
        <dbReference type="ChEBI" id="CHEBI:18420"/>
    </cofactor>
</comment>
<dbReference type="GO" id="GO:0003676">
    <property type="term" value="F:nucleic acid binding"/>
    <property type="evidence" value="ECO:0007669"/>
    <property type="project" value="InterPro"/>
</dbReference>
<dbReference type="GO" id="GO:0004518">
    <property type="term" value="F:nuclease activity"/>
    <property type="evidence" value="ECO:0007669"/>
    <property type="project" value="UniProtKB-KW"/>
</dbReference>
<gene>
    <name evidence="5" type="ORF">LCGC14_2839120</name>
</gene>
<accession>A0A0F9AK81</accession>
<proteinExistence type="predicted"/>
<keyword evidence="2" id="KW-0540">Nuclease</keyword>
<dbReference type="AlphaFoldDB" id="A0A0F9AK81"/>
<protein>
    <recommendedName>
        <fullName evidence="4">VRR-NUC domain-containing protein</fullName>
    </recommendedName>
</protein>
<reference evidence="5" key="1">
    <citation type="journal article" date="2015" name="Nature">
        <title>Complex archaea that bridge the gap between prokaryotes and eukaryotes.</title>
        <authorList>
            <person name="Spang A."/>
            <person name="Saw J.H."/>
            <person name="Jorgensen S.L."/>
            <person name="Zaremba-Niedzwiedzka K."/>
            <person name="Martijn J."/>
            <person name="Lind A.E."/>
            <person name="van Eijk R."/>
            <person name="Schleper C."/>
            <person name="Guy L."/>
            <person name="Ettema T.J."/>
        </authorList>
    </citation>
    <scope>NUCLEOTIDE SEQUENCE</scope>
</reference>
<dbReference type="Gene3D" id="3.40.1350.10">
    <property type="match status" value="1"/>
</dbReference>
<dbReference type="InterPro" id="IPR011856">
    <property type="entry name" value="tRNA_endonuc-like_dom_sf"/>
</dbReference>
<dbReference type="EMBL" id="LAZR01054285">
    <property type="protein sequence ID" value="KKK78879.1"/>
    <property type="molecule type" value="Genomic_DNA"/>
</dbReference>
<dbReference type="InterPro" id="IPR014883">
    <property type="entry name" value="VRR_NUC"/>
</dbReference>
<comment type="caution">
    <text evidence="5">The sequence shown here is derived from an EMBL/GenBank/DDBJ whole genome shotgun (WGS) entry which is preliminary data.</text>
</comment>
<evidence type="ECO:0000259" key="4">
    <source>
        <dbReference type="SMART" id="SM00990"/>
    </source>
</evidence>
<evidence type="ECO:0000256" key="1">
    <source>
        <dbReference type="ARBA" id="ARBA00001946"/>
    </source>
</evidence>
<evidence type="ECO:0000256" key="2">
    <source>
        <dbReference type="ARBA" id="ARBA00022722"/>
    </source>
</evidence>
<sequence length="102" mass="11619">MATSKLREKQVEARIVKRAREHGGTAYKFTSPGRRAVPDRILVVPCFDMIPFVEAKRPGEVPTPSQEREHKKLRNAGAVVFVVDTYEKIDWMFEQLCNGACK</sequence>
<dbReference type="SMART" id="SM00990">
    <property type="entry name" value="VRR_NUC"/>
    <property type="match status" value="1"/>
</dbReference>